<evidence type="ECO:0000256" key="1">
    <source>
        <dbReference type="ARBA" id="ARBA00009437"/>
    </source>
</evidence>
<evidence type="ECO:0000256" key="3">
    <source>
        <dbReference type="ARBA" id="ARBA00023125"/>
    </source>
</evidence>
<dbReference type="PROSITE" id="PS50931">
    <property type="entry name" value="HTH_LYSR"/>
    <property type="match status" value="1"/>
</dbReference>
<dbReference type="CDD" id="cd05466">
    <property type="entry name" value="PBP2_LTTR_substrate"/>
    <property type="match status" value="1"/>
</dbReference>
<dbReference type="InterPro" id="IPR036390">
    <property type="entry name" value="WH_DNA-bd_sf"/>
</dbReference>
<dbReference type="Gene3D" id="3.40.190.290">
    <property type="match status" value="1"/>
</dbReference>
<keyword evidence="4" id="KW-0804">Transcription</keyword>
<dbReference type="Pfam" id="PF03466">
    <property type="entry name" value="LysR_substrate"/>
    <property type="match status" value="1"/>
</dbReference>
<keyword evidence="3" id="KW-0238">DNA-binding</keyword>
<dbReference type="SUPFAM" id="SSF46785">
    <property type="entry name" value="Winged helix' DNA-binding domain"/>
    <property type="match status" value="1"/>
</dbReference>
<dbReference type="InterPro" id="IPR050950">
    <property type="entry name" value="HTH-type_LysR_regulators"/>
</dbReference>
<protein>
    <submittedName>
        <fullName evidence="6">LysR family transcriptional regulator</fullName>
    </submittedName>
</protein>
<dbReference type="PANTHER" id="PTHR30419">
    <property type="entry name" value="HTH-TYPE TRANSCRIPTIONAL REGULATOR YBHD"/>
    <property type="match status" value="1"/>
</dbReference>
<keyword evidence="7" id="KW-1185">Reference proteome</keyword>
<dbReference type="EMBL" id="CP099489">
    <property type="protein sequence ID" value="USQ79208.1"/>
    <property type="molecule type" value="Genomic_DNA"/>
</dbReference>
<evidence type="ECO:0000256" key="4">
    <source>
        <dbReference type="ARBA" id="ARBA00023163"/>
    </source>
</evidence>
<reference evidence="6" key="1">
    <citation type="submission" date="2022-06" db="EMBL/GenBank/DDBJ databases">
        <title>Ornithinimicrobium HY1793.</title>
        <authorList>
            <person name="Huang Y."/>
        </authorList>
    </citation>
    <scope>NUCLEOTIDE SEQUENCE</scope>
    <source>
        <strain evidence="6">HY1793</strain>
    </source>
</reference>
<sequence>MNNDALKYFLAVVDSGSIQAAARNVVIAPSALSRQIKLLERDTGVILFERSSQGMSPTPAGRVLSDFAQRQQAETADLKRQLQQGLGNQLSEVKVASVEGVLPELLPRWLSKLRRRHQDVSFTVEAMASTDVAAAVACGDADVGYTFGRVARAELRELATFPMPIQLAVRRDHRFADTAVVAVGELEREVFVLPNSHFGIRREVDRECAKAGVQLATAYETDSLSFALTMVHLEGLVSFSTPCMLPAASPDVVLVDLAEPSFRTAHLSLVTRSAPSSALLGTLHHELSALMQADQSMESRP</sequence>
<organism evidence="6 7">
    <name type="scientific">Ornithinimicrobium faecis</name>
    <dbReference type="NCBI Taxonomy" id="2934158"/>
    <lineage>
        <taxon>Bacteria</taxon>
        <taxon>Bacillati</taxon>
        <taxon>Actinomycetota</taxon>
        <taxon>Actinomycetes</taxon>
        <taxon>Micrococcales</taxon>
        <taxon>Ornithinimicrobiaceae</taxon>
        <taxon>Ornithinimicrobium</taxon>
    </lineage>
</organism>
<evidence type="ECO:0000313" key="7">
    <source>
        <dbReference type="Proteomes" id="UP001056455"/>
    </source>
</evidence>
<name>A0ABY4YR75_9MICO</name>
<dbReference type="Pfam" id="PF00126">
    <property type="entry name" value="HTH_1"/>
    <property type="match status" value="1"/>
</dbReference>
<dbReference type="SUPFAM" id="SSF53850">
    <property type="entry name" value="Periplasmic binding protein-like II"/>
    <property type="match status" value="1"/>
</dbReference>
<feature type="domain" description="HTH lysR-type" evidence="5">
    <location>
        <begin position="1"/>
        <end position="58"/>
    </location>
</feature>
<gene>
    <name evidence="6" type="ORF">NF556_16535</name>
</gene>
<accession>A0ABY4YR75</accession>
<dbReference type="Proteomes" id="UP001056455">
    <property type="component" value="Chromosome"/>
</dbReference>
<proteinExistence type="inferred from homology"/>
<dbReference type="InterPro" id="IPR000847">
    <property type="entry name" value="LysR_HTH_N"/>
</dbReference>
<dbReference type="InterPro" id="IPR005119">
    <property type="entry name" value="LysR_subst-bd"/>
</dbReference>
<keyword evidence="2" id="KW-0805">Transcription regulation</keyword>
<dbReference type="InterPro" id="IPR036388">
    <property type="entry name" value="WH-like_DNA-bd_sf"/>
</dbReference>
<evidence type="ECO:0000313" key="6">
    <source>
        <dbReference type="EMBL" id="USQ79208.1"/>
    </source>
</evidence>
<comment type="similarity">
    <text evidence="1">Belongs to the LysR transcriptional regulatory family.</text>
</comment>
<evidence type="ECO:0000259" key="5">
    <source>
        <dbReference type="PROSITE" id="PS50931"/>
    </source>
</evidence>
<dbReference type="Gene3D" id="1.10.10.10">
    <property type="entry name" value="Winged helix-like DNA-binding domain superfamily/Winged helix DNA-binding domain"/>
    <property type="match status" value="1"/>
</dbReference>
<evidence type="ECO:0000256" key="2">
    <source>
        <dbReference type="ARBA" id="ARBA00023015"/>
    </source>
</evidence>
<dbReference type="RefSeq" id="WP_252592123.1">
    <property type="nucleotide sequence ID" value="NZ_CP099489.1"/>
</dbReference>